<feature type="transmembrane region" description="Helical" evidence="9">
    <location>
        <begin position="255"/>
        <end position="275"/>
    </location>
</feature>
<evidence type="ECO:0000256" key="5">
    <source>
        <dbReference type="ARBA" id="ARBA00022692"/>
    </source>
</evidence>
<dbReference type="SUPFAM" id="SSF161098">
    <property type="entry name" value="MetI-like"/>
    <property type="match status" value="1"/>
</dbReference>
<evidence type="ECO:0000259" key="10">
    <source>
        <dbReference type="PROSITE" id="PS50928"/>
    </source>
</evidence>
<protein>
    <submittedName>
        <fullName evidence="11">Polar amino acid ABC transporter, inner membrane subunit</fullName>
    </submittedName>
</protein>
<dbReference type="GO" id="GO:0022857">
    <property type="term" value="F:transmembrane transporter activity"/>
    <property type="evidence" value="ECO:0007669"/>
    <property type="project" value="InterPro"/>
</dbReference>
<feature type="transmembrane region" description="Helical" evidence="9">
    <location>
        <begin position="296"/>
        <end position="317"/>
    </location>
</feature>
<evidence type="ECO:0000313" key="11">
    <source>
        <dbReference type="EMBL" id="ADN14529.1"/>
    </source>
</evidence>
<dbReference type="CDD" id="cd06261">
    <property type="entry name" value="TM_PBP2"/>
    <property type="match status" value="1"/>
</dbReference>
<evidence type="ECO:0000256" key="8">
    <source>
        <dbReference type="ARBA" id="ARBA00023136"/>
    </source>
</evidence>
<dbReference type="Gene3D" id="1.10.3720.10">
    <property type="entry name" value="MetI-like"/>
    <property type="match status" value="2"/>
</dbReference>
<dbReference type="InterPro" id="IPR035906">
    <property type="entry name" value="MetI-like_sf"/>
</dbReference>
<dbReference type="GO" id="GO:0043190">
    <property type="term" value="C:ATP-binding cassette (ABC) transporter complex"/>
    <property type="evidence" value="ECO:0007669"/>
    <property type="project" value="InterPro"/>
</dbReference>
<dbReference type="Pfam" id="PF00528">
    <property type="entry name" value="BPD_transp_1"/>
    <property type="match status" value="1"/>
</dbReference>
<dbReference type="GO" id="GO:0006865">
    <property type="term" value="P:amino acid transport"/>
    <property type="evidence" value="ECO:0007669"/>
    <property type="project" value="UniProtKB-KW"/>
</dbReference>
<dbReference type="eggNOG" id="COG4597">
    <property type="taxonomic scope" value="Bacteria"/>
</dbReference>
<dbReference type="HOGENOM" id="CLU_019602_8_0_3"/>
<dbReference type="RefSeq" id="WP_013322634.1">
    <property type="nucleotide sequence ID" value="NC_014501.1"/>
</dbReference>
<dbReference type="InterPro" id="IPR010065">
    <property type="entry name" value="AA_ABC_transptr_permease_3TM"/>
</dbReference>
<reference evidence="12" key="1">
    <citation type="journal article" date="2011" name="MBio">
        <title>Novel metabolic attributes of the genus Cyanothece, comprising a group of unicellular nitrogen-fixing Cyanobacteria.</title>
        <authorList>
            <person name="Bandyopadhyay A."/>
            <person name="Elvitigala T."/>
            <person name="Welsh E."/>
            <person name="Stockel J."/>
            <person name="Liberton M."/>
            <person name="Min H."/>
            <person name="Sherman L.A."/>
            <person name="Pakrasi H.B."/>
        </authorList>
    </citation>
    <scope>NUCLEOTIDE SEQUENCE [LARGE SCALE GENOMIC DNA]</scope>
    <source>
        <strain evidence="12">PCC 7822</strain>
    </source>
</reference>
<feature type="domain" description="ABC transmembrane type-1" evidence="10">
    <location>
        <begin position="87"/>
        <end position="374"/>
    </location>
</feature>
<evidence type="ECO:0000256" key="4">
    <source>
        <dbReference type="ARBA" id="ARBA00022475"/>
    </source>
</evidence>
<dbReference type="STRING" id="497965.Cyan7822_2557"/>
<accession>E0UHZ9</accession>
<dbReference type="PANTHER" id="PTHR30614">
    <property type="entry name" value="MEMBRANE COMPONENT OF AMINO ACID ABC TRANSPORTER"/>
    <property type="match status" value="1"/>
</dbReference>
<evidence type="ECO:0000256" key="6">
    <source>
        <dbReference type="ARBA" id="ARBA00022970"/>
    </source>
</evidence>
<feature type="transmembrane region" description="Helical" evidence="9">
    <location>
        <begin position="214"/>
        <end position="235"/>
    </location>
</feature>
<dbReference type="AlphaFoldDB" id="E0UHZ9"/>
<keyword evidence="5 9" id="KW-0812">Transmembrane</keyword>
<sequence length="390" mass="43710">MTNQEKTPFWRDTRFLSLLGQTLVVLVVLAIGFFLANNLVNNFQRLHLRFGFDFIFDSRRPAGFSIGNAPIPYKPTDPIIVALLVGLINSLKVLVFGIILASILGVILGISRLSSNWLVRYIATVYVEIFRNTPLLLQLFFWYTAVFLKFPKINNPLILFEGIFLSNRGLAIPWPSGNFLSWLFAGFLLLSVVSSVKLWHWHTQLRVQQGKTRSIFVVIFSAIIIASLWALMIGLDWQKPQLNAKLGLIEHGLTLSPEFASILMGLTFYTAAFIAEVVRAGIQSVDKGQREAALALGLKPSLVMQLVIFPQALRVIIPPLTSEFLNLAKNSSLASATLYKDIYAVSYTVAEKSGRAVEMILVVMGTYLIINLVISSSMNTFNRWVQLKER</sequence>
<evidence type="ECO:0000256" key="7">
    <source>
        <dbReference type="ARBA" id="ARBA00022989"/>
    </source>
</evidence>
<comment type="similarity">
    <text evidence="2">Belongs to the binding-protein-dependent transport system permease family. HisMQ subfamily.</text>
</comment>
<organism evidence="11 12">
    <name type="scientific">Gloeothece verrucosa (strain PCC 7822)</name>
    <name type="common">Cyanothece sp. (strain PCC 7822)</name>
    <dbReference type="NCBI Taxonomy" id="497965"/>
    <lineage>
        <taxon>Bacteria</taxon>
        <taxon>Bacillati</taxon>
        <taxon>Cyanobacteriota</taxon>
        <taxon>Cyanophyceae</taxon>
        <taxon>Oscillatoriophycideae</taxon>
        <taxon>Chroococcales</taxon>
        <taxon>Aphanothecaceae</taxon>
        <taxon>Gloeothece</taxon>
        <taxon>Gloeothece verrucosa</taxon>
    </lineage>
</organism>
<proteinExistence type="inferred from homology"/>
<dbReference type="KEGG" id="cyj:Cyan7822_2557"/>
<feature type="transmembrane region" description="Helical" evidence="9">
    <location>
        <begin position="15"/>
        <end position="36"/>
    </location>
</feature>
<feature type="transmembrane region" description="Helical" evidence="9">
    <location>
        <begin position="356"/>
        <end position="374"/>
    </location>
</feature>
<keyword evidence="4" id="KW-1003">Cell membrane</keyword>
<comment type="subcellular location">
    <subcellularLocation>
        <location evidence="1 9">Cell membrane</location>
        <topology evidence="1 9">Multi-pass membrane protein</topology>
    </subcellularLocation>
</comment>
<dbReference type="Proteomes" id="UP000008206">
    <property type="component" value="Chromosome"/>
</dbReference>
<dbReference type="PANTHER" id="PTHR30614:SF37">
    <property type="entry name" value="AMINO-ACID ABC TRANSPORTER PERMEASE PROTEIN YHDX-RELATED"/>
    <property type="match status" value="1"/>
</dbReference>
<evidence type="ECO:0000313" key="12">
    <source>
        <dbReference type="Proteomes" id="UP000008206"/>
    </source>
</evidence>
<keyword evidence="3 9" id="KW-0813">Transport</keyword>
<name>E0UHZ9_GLOV7</name>
<dbReference type="InterPro" id="IPR043429">
    <property type="entry name" value="ArtM/GltK/GlnP/TcyL/YhdX-like"/>
</dbReference>
<keyword evidence="6" id="KW-0029">Amino-acid transport</keyword>
<dbReference type="PROSITE" id="PS50928">
    <property type="entry name" value="ABC_TM1"/>
    <property type="match status" value="1"/>
</dbReference>
<keyword evidence="7 9" id="KW-1133">Transmembrane helix</keyword>
<dbReference type="InterPro" id="IPR000515">
    <property type="entry name" value="MetI-like"/>
</dbReference>
<dbReference type="OrthoDB" id="9805999at2"/>
<keyword evidence="8 9" id="KW-0472">Membrane</keyword>
<feature type="transmembrane region" description="Helical" evidence="9">
    <location>
        <begin position="179"/>
        <end position="202"/>
    </location>
</feature>
<dbReference type="EMBL" id="CP002198">
    <property type="protein sequence ID" value="ADN14529.1"/>
    <property type="molecule type" value="Genomic_DNA"/>
</dbReference>
<keyword evidence="12" id="KW-1185">Reference proteome</keyword>
<evidence type="ECO:0000256" key="1">
    <source>
        <dbReference type="ARBA" id="ARBA00004651"/>
    </source>
</evidence>
<dbReference type="NCBIfam" id="TIGR01726">
    <property type="entry name" value="HEQRo_perm_3TM"/>
    <property type="match status" value="1"/>
</dbReference>
<feature type="transmembrane region" description="Helical" evidence="9">
    <location>
        <begin position="129"/>
        <end position="150"/>
    </location>
</feature>
<evidence type="ECO:0000256" key="9">
    <source>
        <dbReference type="RuleBase" id="RU363032"/>
    </source>
</evidence>
<feature type="transmembrane region" description="Helical" evidence="9">
    <location>
        <begin position="79"/>
        <end position="108"/>
    </location>
</feature>
<evidence type="ECO:0000256" key="2">
    <source>
        <dbReference type="ARBA" id="ARBA00010072"/>
    </source>
</evidence>
<gene>
    <name evidence="11" type="ordered locus">Cyan7822_2557</name>
</gene>
<evidence type="ECO:0000256" key="3">
    <source>
        <dbReference type="ARBA" id="ARBA00022448"/>
    </source>
</evidence>